<feature type="transmembrane region" description="Helical" evidence="2">
    <location>
        <begin position="79"/>
        <end position="103"/>
    </location>
</feature>
<dbReference type="InterPro" id="IPR050515">
    <property type="entry name" value="Beta-lactam/transpept"/>
</dbReference>
<accession>A0A1V2I4A3</accession>
<evidence type="ECO:0000259" key="3">
    <source>
        <dbReference type="Pfam" id="PF00905"/>
    </source>
</evidence>
<feature type="compositionally biased region" description="Basic and acidic residues" evidence="1">
    <location>
        <begin position="56"/>
        <end position="66"/>
    </location>
</feature>
<reference evidence="5" key="1">
    <citation type="submission" date="2016-10" db="EMBL/GenBank/DDBJ databases">
        <title>Frankia sp. NRRL B-16386 Genome sequencing.</title>
        <authorList>
            <person name="Ghodhbane-Gtari F."/>
            <person name="Swanson E."/>
            <person name="Gueddou A."/>
            <person name="Hezbri K."/>
            <person name="Ktari K."/>
            <person name="Nouioui I."/>
            <person name="Morris K."/>
            <person name="Simpson S."/>
            <person name="Abebe-Akele F."/>
            <person name="Thomas K."/>
            <person name="Gtari M."/>
            <person name="Tisa L.S."/>
        </authorList>
    </citation>
    <scope>NUCLEOTIDE SEQUENCE [LARGE SCALE GENOMIC DNA]</scope>
    <source>
        <strain evidence="5">NRRL B-16386</strain>
    </source>
</reference>
<dbReference type="GO" id="GO:0071555">
    <property type="term" value="P:cell wall organization"/>
    <property type="evidence" value="ECO:0007669"/>
    <property type="project" value="TreeGrafter"/>
</dbReference>
<feature type="domain" description="Penicillin-binding protein transpeptidase" evidence="3">
    <location>
        <begin position="358"/>
        <end position="617"/>
    </location>
</feature>
<comment type="caution">
    <text evidence="4">The sequence shown here is derived from an EMBL/GenBank/DDBJ whole genome shotgun (WGS) entry which is preliminary data.</text>
</comment>
<name>A0A1V2I4A3_9ACTN</name>
<dbReference type="GO" id="GO:0005886">
    <property type="term" value="C:plasma membrane"/>
    <property type="evidence" value="ECO:0007669"/>
    <property type="project" value="TreeGrafter"/>
</dbReference>
<dbReference type="SUPFAM" id="SSF56601">
    <property type="entry name" value="beta-lactamase/transpeptidase-like"/>
    <property type="match status" value="1"/>
</dbReference>
<dbReference type="Pfam" id="PF00905">
    <property type="entry name" value="Transpeptidase"/>
    <property type="match status" value="1"/>
</dbReference>
<evidence type="ECO:0000313" key="5">
    <source>
        <dbReference type="Proteomes" id="UP000188929"/>
    </source>
</evidence>
<proteinExistence type="predicted"/>
<keyword evidence="2" id="KW-1133">Transmembrane helix</keyword>
<dbReference type="InterPro" id="IPR001460">
    <property type="entry name" value="PCN-bd_Tpept"/>
</dbReference>
<feature type="region of interest" description="Disordered" evidence="1">
    <location>
        <begin position="1"/>
        <end position="72"/>
    </location>
</feature>
<dbReference type="EMBL" id="MOMC01000058">
    <property type="protein sequence ID" value="ONH25646.1"/>
    <property type="molecule type" value="Genomic_DNA"/>
</dbReference>
<keyword evidence="2" id="KW-0812">Transmembrane</keyword>
<keyword evidence="2" id="KW-0472">Membrane</keyword>
<dbReference type="STRING" id="1834516.BL253_26920"/>
<dbReference type="OrthoDB" id="5241017at2"/>
<gene>
    <name evidence="4" type="ORF">BL253_26920</name>
</gene>
<dbReference type="Gene3D" id="3.40.710.10">
    <property type="entry name" value="DD-peptidase/beta-lactamase superfamily"/>
    <property type="match status" value="1"/>
</dbReference>
<dbReference type="PANTHER" id="PTHR30627:SF24">
    <property type="entry name" value="PENICILLIN-BINDING PROTEIN 4B"/>
    <property type="match status" value="1"/>
</dbReference>
<dbReference type="AlphaFoldDB" id="A0A1V2I4A3"/>
<dbReference type="Proteomes" id="UP000188929">
    <property type="component" value="Unassembled WGS sequence"/>
</dbReference>
<dbReference type="InterPro" id="IPR012338">
    <property type="entry name" value="Beta-lactam/transpept-like"/>
</dbReference>
<keyword evidence="5" id="KW-1185">Reference proteome</keyword>
<sequence length="630" mass="64970">MDPWTPDPAENRSWADTGYESENSADPDAEYDTAYEWRNPPRSDPGRGWQDPPTSDTERGRQDAPRPARRHRGRRSWKFITLVTTVAVVVVVGVTATIVSVVAPGKKSHPVVGFVPTGSTPEQNGEQITTAFLTAWGAGNFGLAASYTDSPRAAGAALAAYREGLHLRTLSGSPIGATALTGSAPPTGSAPAETASTPRVKVTIAVNALVAAPASTGAISGTWGYHSSLVAYQKPDSPAWSIAWAPDDLAPNLTAATHLAAVPVAPKATSVLDASGTSITSYQDPGLNTIAGVLKTSPPKDLGQPGLAVEIQSADGTPVKGSQAAISAPVDGTLTTTISAKAEQAARSAVAEHPQSSLVAVQPSTGQILAIANNSGFNDFALTAAVAPGSTGKIISAAALISQGVLTASTPVACPAVYTVQGISYHNDKDESEPASTPMSYNFAQSCNNAFSQWWEHESGGRLASVAKEYFGLNQPWDIGLGTPATYYNQPATASGSELAQNMFGQGHVTASPLAMASVAATVANGTFKQPVLLPGATQVAATPLPANVDSQLKTMMRAVVTEGTAAGLGFGPTVYAKTGTSDVDNQEQPNSWFVAFDPAKDIAVACLVLNAGYGAEFAAPEVQHFLSNY</sequence>
<dbReference type="PANTHER" id="PTHR30627">
    <property type="entry name" value="PEPTIDOGLYCAN D,D-TRANSPEPTIDASE"/>
    <property type="match status" value="1"/>
</dbReference>
<protein>
    <submittedName>
        <fullName evidence="4">Penicillin-binding protein</fullName>
    </submittedName>
</protein>
<evidence type="ECO:0000256" key="2">
    <source>
        <dbReference type="SAM" id="Phobius"/>
    </source>
</evidence>
<evidence type="ECO:0000313" key="4">
    <source>
        <dbReference type="EMBL" id="ONH25646.1"/>
    </source>
</evidence>
<feature type="compositionally biased region" description="Acidic residues" evidence="1">
    <location>
        <begin position="23"/>
        <end position="33"/>
    </location>
</feature>
<dbReference type="GO" id="GO:0071972">
    <property type="term" value="F:peptidoglycan L,D-transpeptidase activity"/>
    <property type="evidence" value="ECO:0007669"/>
    <property type="project" value="TreeGrafter"/>
</dbReference>
<evidence type="ECO:0000256" key="1">
    <source>
        <dbReference type="SAM" id="MobiDB-lite"/>
    </source>
</evidence>
<dbReference type="GO" id="GO:0008658">
    <property type="term" value="F:penicillin binding"/>
    <property type="evidence" value="ECO:0007669"/>
    <property type="project" value="InterPro"/>
</dbReference>
<organism evidence="4 5">
    <name type="scientific">Pseudofrankia asymbiotica</name>
    <dbReference type="NCBI Taxonomy" id="1834516"/>
    <lineage>
        <taxon>Bacteria</taxon>
        <taxon>Bacillati</taxon>
        <taxon>Actinomycetota</taxon>
        <taxon>Actinomycetes</taxon>
        <taxon>Frankiales</taxon>
        <taxon>Frankiaceae</taxon>
        <taxon>Pseudofrankia</taxon>
    </lineage>
</organism>